<protein>
    <submittedName>
        <fullName evidence="3">Uncharacterized protein LOC111115802</fullName>
    </submittedName>
</protein>
<gene>
    <name evidence="3" type="primary">LOC111115802</name>
</gene>
<dbReference type="RefSeq" id="XP_022310370.1">
    <property type="nucleotide sequence ID" value="XM_022454662.1"/>
</dbReference>
<dbReference type="AlphaFoldDB" id="A0A8B8C449"/>
<evidence type="ECO:0000313" key="3">
    <source>
        <dbReference type="RefSeq" id="XP_022310370.1"/>
    </source>
</evidence>
<accession>A0A8B8C449</accession>
<dbReference type="KEGG" id="cvn:111115802"/>
<dbReference type="GeneID" id="111115802"/>
<feature type="coiled-coil region" evidence="1">
    <location>
        <begin position="139"/>
        <end position="180"/>
    </location>
</feature>
<dbReference type="Proteomes" id="UP000694844">
    <property type="component" value="Chromosome 9"/>
</dbReference>
<keyword evidence="1" id="KW-0175">Coiled coil</keyword>
<organism evidence="2 3">
    <name type="scientific">Crassostrea virginica</name>
    <name type="common">Eastern oyster</name>
    <dbReference type="NCBI Taxonomy" id="6565"/>
    <lineage>
        <taxon>Eukaryota</taxon>
        <taxon>Metazoa</taxon>
        <taxon>Spiralia</taxon>
        <taxon>Lophotrochozoa</taxon>
        <taxon>Mollusca</taxon>
        <taxon>Bivalvia</taxon>
        <taxon>Autobranchia</taxon>
        <taxon>Pteriomorphia</taxon>
        <taxon>Ostreida</taxon>
        <taxon>Ostreoidea</taxon>
        <taxon>Ostreidae</taxon>
        <taxon>Crassostrea</taxon>
    </lineage>
</organism>
<evidence type="ECO:0000313" key="2">
    <source>
        <dbReference type="Proteomes" id="UP000694844"/>
    </source>
</evidence>
<name>A0A8B8C449_CRAVI</name>
<reference evidence="3" key="1">
    <citation type="submission" date="2025-08" db="UniProtKB">
        <authorList>
            <consortium name="RefSeq"/>
        </authorList>
    </citation>
    <scope>IDENTIFICATION</scope>
    <source>
        <tissue evidence="3">Whole sample</tissue>
    </source>
</reference>
<proteinExistence type="predicted"/>
<evidence type="ECO:0000256" key="1">
    <source>
        <dbReference type="SAM" id="Coils"/>
    </source>
</evidence>
<keyword evidence="2" id="KW-1185">Reference proteome</keyword>
<dbReference type="OrthoDB" id="10389859at2759"/>
<sequence length="247" mass="27471">MTEFKFFNDRESVSDTLITAEDFGLYAPPILCLGTVLSLGFGPAVEINNVLLNVLAEQTVSAAILFTLLNLMQVFYPVVRHEEENSGSAPCSSSSSADLQLIDAASQTDDRNYRLETMAMKQKYDKAIRKISRDSRAIRIRYGKQIRDLRQKVKSADEELSSLQLQIPALENERSALLSETGAVDTQLNEEQTRYDTLMSKFKTFHAQLVESGIASLMTLNFSNIQQGAENQINLNSSSTSCVQIPT</sequence>